<feature type="signal peptide" evidence="1">
    <location>
        <begin position="1"/>
        <end position="17"/>
    </location>
</feature>
<sequence length="314" mass="31727">MHLLESLASFLAASTVADMSSSSNLPKPLSRFLAAGSGAYGPPMWERVGEVTDNIRNGAAAYGPPMLEKLGEVTNNVRDGAAAYSPPMLKRLDEVTNNVRDGAAAYSPPMLEKLGEVANNVRHGAAAPVWEKIEEATHNVHNHAAAYGPPMLERLGEVTDNVRNVAAAYGPPVWEKLGEVTHSVRNGVATHGPQAWGKAEKVTRNAAQWSVKNPGSAVCAVAGVGGAMAVVAPGIVSAPILSSAGFAATGVKGGSAAAAIHGTIGNVGVNSLFSLLQSAGASGPGLAVVNGVVQAGGAVAVGASGGVAWVKSMF</sequence>
<dbReference type="Proteomes" id="UP000184300">
    <property type="component" value="Unassembled WGS sequence"/>
</dbReference>
<gene>
    <name evidence="2" type="ORF">ASPGLDRAFT_41235</name>
</gene>
<proteinExistence type="predicted"/>
<dbReference type="OrthoDB" id="440424at2759"/>
<accession>A0A1L9VZC2</accession>
<protein>
    <submittedName>
        <fullName evidence="2">Uncharacterized protein</fullName>
    </submittedName>
</protein>
<name>A0A1L9VZC2_ASPGL</name>
<keyword evidence="1" id="KW-0732">Signal</keyword>
<dbReference type="GeneID" id="34461627"/>
<evidence type="ECO:0000313" key="3">
    <source>
        <dbReference type="Proteomes" id="UP000184300"/>
    </source>
</evidence>
<keyword evidence="3" id="KW-1185">Reference proteome</keyword>
<feature type="chain" id="PRO_5012566967" evidence="1">
    <location>
        <begin position="18"/>
        <end position="314"/>
    </location>
</feature>
<dbReference type="EMBL" id="KV878888">
    <property type="protein sequence ID" value="OJJ89274.1"/>
    <property type="molecule type" value="Genomic_DNA"/>
</dbReference>
<dbReference type="RefSeq" id="XP_022405936.1">
    <property type="nucleotide sequence ID" value="XM_022545366.1"/>
</dbReference>
<dbReference type="InterPro" id="IPR038213">
    <property type="entry name" value="IFI6/IFI27-like_sf"/>
</dbReference>
<dbReference type="AlphaFoldDB" id="A0A1L9VZC2"/>
<organism evidence="2 3">
    <name type="scientific">Aspergillus glaucus CBS 516.65</name>
    <dbReference type="NCBI Taxonomy" id="1160497"/>
    <lineage>
        <taxon>Eukaryota</taxon>
        <taxon>Fungi</taxon>
        <taxon>Dikarya</taxon>
        <taxon>Ascomycota</taxon>
        <taxon>Pezizomycotina</taxon>
        <taxon>Eurotiomycetes</taxon>
        <taxon>Eurotiomycetidae</taxon>
        <taxon>Eurotiales</taxon>
        <taxon>Aspergillaceae</taxon>
        <taxon>Aspergillus</taxon>
        <taxon>Aspergillus subgen. Aspergillus</taxon>
    </lineage>
</organism>
<evidence type="ECO:0000313" key="2">
    <source>
        <dbReference type="EMBL" id="OJJ89274.1"/>
    </source>
</evidence>
<evidence type="ECO:0000256" key="1">
    <source>
        <dbReference type="SAM" id="SignalP"/>
    </source>
</evidence>
<reference evidence="3" key="1">
    <citation type="journal article" date="2017" name="Genome Biol.">
        <title>Comparative genomics reveals high biological diversity and specific adaptations in the industrially and medically important fungal genus Aspergillus.</title>
        <authorList>
            <person name="de Vries R.P."/>
            <person name="Riley R."/>
            <person name="Wiebenga A."/>
            <person name="Aguilar-Osorio G."/>
            <person name="Amillis S."/>
            <person name="Uchima C.A."/>
            <person name="Anderluh G."/>
            <person name="Asadollahi M."/>
            <person name="Askin M."/>
            <person name="Barry K."/>
            <person name="Battaglia E."/>
            <person name="Bayram O."/>
            <person name="Benocci T."/>
            <person name="Braus-Stromeyer S.A."/>
            <person name="Caldana C."/>
            <person name="Canovas D."/>
            <person name="Cerqueira G.C."/>
            <person name="Chen F."/>
            <person name="Chen W."/>
            <person name="Choi C."/>
            <person name="Clum A."/>
            <person name="Dos Santos R.A."/>
            <person name="Damasio A.R."/>
            <person name="Diallinas G."/>
            <person name="Emri T."/>
            <person name="Fekete E."/>
            <person name="Flipphi M."/>
            <person name="Freyberg S."/>
            <person name="Gallo A."/>
            <person name="Gournas C."/>
            <person name="Habgood R."/>
            <person name="Hainaut M."/>
            <person name="Harispe M.L."/>
            <person name="Henrissat B."/>
            <person name="Hilden K.S."/>
            <person name="Hope R."/>
            <person name="Hossain A."/>
            <person name="Karabika E."/>
            <person name="Karaffa L."/>
            <person name="Karanyi Z."/>
            <person name="Krasevec N."/>
            <person name="Kuo A."/>
            <person name="Kusch H."/>
            <person name="LaButti K."/>
            <person name="Lagendijk E.L."/>
            <person name="Lapidus A."/>
            <person name="Levasseur A."/>
            <person name="Lindquist E."/>
            <person name="Lipzen A."/>
            <person name="Logrieco A.F."/>
            <person name="MacCabe A."/>
            <person name="Maekelae M.R."/>
            <person name="Malavazi I."/>
            <person name="Melin P."/>
            <person name="Meyer V."/>
            <person name="Mielnichuk N."/>
            <person name="Miskei M."/>
            <person name="Molnar A.P."/>
            <person name="Mule G."/>
            <person name="Ngan C.Y."/>
            <person name="Orejas M."/>
            <person name="Orosz E."/>
            <person name="Ouedraogo J.P."/>
            <person name="Overkamp K.M."/>
            <person name="Park H.-S."/>
            <person name="Perrone G."/>
            <person name="Piumi F."/>
            <person name="Punt P.J."/>
            <person name="Ram A.F."/>
            <person name="Ramon A."/>
            <person name="Rauscher S."/>
            <person name="Record E."/>
            <person name="Riano-Pachon D.M."/>
            <person name="Robert V."/>
            <person name="Roehrig J."/>
            <person name="Ruller R."/>
            <person name="Salamov A."/>
            <person name="Salih N.S."/>
            <person name="Samson R.A."/>
            <person name="Sandor E."/>
            <person name="Sanguinetti M."/>
            <person name="Schuetze T."/>
            <person name="Sepcic K."/>
            <person name="Shelest E."/>
            <person name="Sherlock G."/>
            <person name="Sophianopoulou V."/>
            <person name="Squina F.M."/>
            <person name="Sun H."/>
            <person name="Susca A."/>
            <person name="Todd R.B."/>
            <person name="Tsang A."/>
            <person name="Unkles S.E."/>
            <person name="van de Wiele N."/>
            <person name="van Rossen-Uffink D."/>
            <person name="Oliveira J.V."/>
            <person name="Vesth T.C."/>
            <person name="Visser J."/>
            <person name="Yu J.-H."/>
            <person name="Zhou M."/>
            <person name="Andersen M.R."/>
            <person name="Archer D.B."/>
            <person name="Baker S.E."/>
            <person name="Benoit I."/>
            <person name="Brakhage A.A."/>
            <person name="Braus G.H."/>
            <person name="Fischer R."/>
            <person name="Frisvad J.C."/>
            <person name="Goldman G.H."/>
            <person name="Houbraken J."/>
            <person name="Oakley B."/>
            <person name="Pocsi I."/>
            <person name="Scazzocchio C."/>
            <person name="Seiboth B."/>
            <person name="vanKuyk P.A."/>
            <person name="Wortman J."/>
            <person name="Dyer P.S."/>
            <person name="Grigoriev I.V."/>
        </authorList>
    </citation>
    <scope>NUCLEOTIDE SEQUENCE [LARGE SCALE GENOMIC DNA]</scope>
    <source>
        <strain evidence="3">CBS 516.65</strain>
    </source>
</reference>
<dbReference type="Gene3D" id="6.10.110.10">
    <property type="match status" value="1"/>
</dbReference>
<dbReference type="VEuPathDB" id="FungiDB:ASPGLDRAFT_41235"/>